<dbReference type="NCBIfam" id="TIGR03382">
    <property type="entry name" value="GC_trans_RRR"/>
    <property type="match status" value="1"/>
</dbReference>
<keyword evidence="2" id="KW-0472">Membrane</keyword>
<protein>
    <submittedName>
        <fullName evidence="3">Uncharacterized protein</fullName>
    </submittedName>
</protein>
<gene>
    <name evidence="3" type="ORF">FIV42_28495</name>
</gene>
<evidence type="ECO:0000256" key="2">
    <source>
        <dbReference type="SAM" id="Phobius"/>
    </source>
</evidence>
<dbReference type="EMBL" id="CP041186">
    <property type="protein sequence ID" value="QDG54542.1"/>
    <property type="molecule type" value="Genomic_DNA"/>
</dbReference>
<dbReference type="AlphaFoldDB" id="A0A4Y6Q1Y7"/>
<reference evidence="3 4" key="1">
    <citation type="submission" date="2019-06" db="EMBL/GenBank/DDBJ databases">
        <title>Persicimonas caeni gen. nov., sp. nov., a predatory bacterium isolated from solar saltern.</title>
        <authorList>
            <person name="Wang S."/>
        </authorList>
    </citation>
    <scope>NUCLEOTIDE SEQUENCE [LARGE SCALE GENOMIC DNA]</scope>
    <source>
        <strain evidence="3 4">YN101</strain>
    </source>
</reference>
<keyword evidence="2" id="KW-1133">Transmembrane helix</keyword>
<evidence type="ECO:0000313" key="3">
    <source>
        <dbReference type="EMBL" id="QDG54542.1"/>
    </source>
</evidence>
<proteinExistence type="predicted"/>
<dbReference type="Proteomes" id="UP000315995">
    <property type="component" value="Chromosome"/>
</dbReference>
<dbReference type="RefSeq" id="WP_141200986.1">
    <property type="nucleotide sequence ID" value="NZ_CP041186.1"/>
</dbReference>
<accession>A0A5B8YGL4</accession>
<feature type="region of interest" description="Disordered" evidence="1">
    <location>
        <begin position="125"/>
        <end position="160"/>
    </location>
</feature>
<keyword evidence="2" id="KW-0812">Transmembrane</keyword>
<sequence length="190" mass="20321">MSYDDPDIVDLQPPIEQGGHRAMRVEFTVAPEVTSTGIVRLDQQWRWIESDPLQPVLDGQTHAVQSYAIRPEGGFYVSFVIRDRDRDTRTPLYIQTIAMPGEDGSACRVDADCASDDCLYGECKAPESSDTGASDAGESDAGDEMDAGVDTAKSSAGQGGCSSTAGAPIGAGWILVIVLFGATRRRSCRN</sequence>
<organism evidence="3 4">
    <name type="scientific">Persicimonas caeni</name>
    <dbReference type="NCBI Taxonomy" id="2292766"/>
    <lineage>
        <taxon>Bacteria</taxon>
        <taxon>Deltaproteobacteria</taxon>
        <taxon>Bradymonadales</taxon>
        <taxon>Bradymonadaceae</taxon>
        <taxon>Persicimonas</taxon>
    </lineage>
</organism>
<feature type="transmembrane region" description="Helical" evidence="2">
    <location>
        <begin position="165"/>
        <end position="183"/>
    </location>
</feature>
<dbReference type="InterPro" id="IPR017756">
    <property type="entry name" value="TM_Gly-Cys-Arg_CS"/>
</dbReference>
<name>A0A4Y6Q1Y7_PERCE</name>
<feature type="compositionally biased region" description="Acidic residues" evidence="1">
    <location>
        <begin position="137"/>
        <end position="147"/>
    </location>
</feature>
<evidence type="ECO:0000313" key="4">
    <source>
        <dbReference type="Proteomes" id="UP000315995"/>
    </source>
</evidence>
<keyword evidence="4" id="KW-1185">Reference proteome</keyword>
<accession>A0A4Y6Q1Y7</accession>
<evidence type="ECO:0000256" key="1">
    <source>
        <dbReference type="SAM" id="MobiDB-lite"/>
    </source>
</evidence>